<evidence type="ECO:0000256" key="5">
    <source>
        <dbReference type="ARBA" id="ARBA00022859"/>
    </source>
</evidence>
<evidence type="ECO:0000256" key="3">
    <source>
        <dbReference type="ARBA" id="ARBA00022692"/>
    </source>
</evidence>
<dbReference type="InterPro" id="IPR007110">
    <property type="entry name" value="Ig-like_dom"/>
</dbReference>
<reference evidence="14 15" key="1">
    <citation type="submission" date="2016-06" db="EMBL/GenBank/DDBJ databases">
        <title>The Draft Genome Sequence and Annotation of the Desert Woodrat Neotoma lepida.</title>
        <authorList>
            <person name="Campbell M."/>
            <person name="Oakeson K.F."/>
            <person name="Yandell M."/>
            <person name="Halpert J.R."/>
            <person name="Dearing D."/>
        </authorList>
    </citation>
    <scope>NUCLEOTIDE SEQUENCE [LARGE SCALE GENOMIC DNA]</scope>
    <source>
        <strain evidence="14">417</strain>
        <tissue evidence="14">Liver</tissue>
    </source>
</reference>
<comment type="subcellular location">
    <subcellularLocation>
        <location evidence="1">Cell membrane</location>
        <topology evidence="1">Single-pass type I membrane protein</topology>
    </subcellularLocation>
</comment>
<evidence type="ECO:0000256" key="9">
    <source>
        <dbReference type="ARBA" id="ARBA00023170"/>
    </source>
</evidence>
<keyword evidence="8" id="KW-1015">Disulfide bond</keyword>
<dbReference type="InterPro" id="IPR036179">
    <property type="entry name" value="Ig-like_dom_sf"/>
</dbReference>
<dbReference type="AlphaFoldDB" id="A0A1A6GHA0"/>
<keyword evidence="5" id="KW-0391">Immunity</keyword>
<dbReference type="Pfam" id="PF07686">
    <property type="entry name" value="V-set"/>
    <property type="match status" value="1"/>
</dbReference>
<keyword evidence="4" id="KW-0732">Signal</keyword>
<dbReference type="InterPro" id="IPR003599">
    <property type="entry name" value="Ig_sub"/>
</dbReference>
<dbReference type="PANTHER" id="PTHR11860">
    <property type="entry name" value="POLYMERIC-IMMUNOGLOBULIN RECEPTOR"/>
    <property type="match status" value="1"/>
</dbReference>
<feature type="domain" description="Ig-like" evidence="13">
    <location>
        <begin position="6"/>
        <end position="117"/>
    </location>
</feature>
<keyword evidence="15" id="KW-1185">Reference proteome</keyword>
<comment type="caution">
    <text evidence="14">The sequence shown here is derived from an EMBL/GenBank/DDBJ whole genome shotgun (WGS) entry which is preliminary data.</text>
</comment>
<dbReference type="Proteomes" id="UP000092124">
    <property type="component" value="Unassembled WGS sequence"/>
</dbReference>
<dbReference type="OrthoDB" id="8920197at2759"/>
<dbReference type="GO" id="GO:0002376">
    <property type="term" value="P:immune system process"/>
    <property type="evidence" value="ECO:0007669"/>
    <property type="project" value="UniProtKB-KW"/>
</dbReference>
<protein>
    <recommendedName>
        <fullName evidence="13">Ig-like domain-containing protein</fullName>
    </recommendedName>
</protein>
<dbReference type="PANTHER" id="PTHR11860:SF101">
    <property type="entry name" value="CMRF35-LIKE MOLECULE 1"/>
    <property type="match status" value="1"/>
</dbReference>
<comment type="similarity">
    <text evidence="11">Belongs to the CD300 family.</text>
</comment>
<dbReference type="InterPro" id="IPR013106">
    <property type="entry name" value="Ig_V-set"/>
</dbReference>
<keyword evidence="7 12" id="KW-0472">Membrane</keyword>
<feature type="transmembrane region" description="Helical" evidence="12">
    <location>
        <begin position="175"/>
        <end position="198"/>
    </location>
</feature>
<keyword evidence="9" id="KW-0675">Receptor</keyword>
<dbReference type="CDD" id="cd05716">
    <property type="entry name" value="IgV_pIgR_like"/>
    <property type="match status" value="1"/>
</dbReference>
<evidence type="ECO:0000256" key="7">
    <source>
        <dbReference type="ARBA" id="ARBA00023136"/>
    </source>
</evidence>
<evidence type="ECO:0000256" key="10">
    <source>
        <dbReference type="ARBA" id="ARBA00023319"/>
    </source>
</evidence>
<keyword evidence="2" id="KW-1003">Cell membrane</keyword>
<evidence type="ECO:0000256" key="4">
    <source>
        <dbReference type="ARBA" id="ARBA00022729"/>
    </source>
</evidence>
<evidence type="ECO:0000256" key="11">
    <source>
        <dbReference type="ARBA" id="ARBA00043958"/>
    </source>
</evidence>
<keyword evidence="6 12" id="KW-1133">Transmembrane helix</keyword>
<proteinExistence type="inferred from homology"/>
<dbReference type="FunFam" id="2.60.40.10:FF:000370">
    <property type="entry name" value="CMRF35-like molecule 1"/>
    <property type="match status" value="1"/>
</dbReference>
<evidence type="ECO:0000256" key="8">
    <source>
        <dbReference type="ARBA" id="ARBA00023157"/>
    </source>
</evidence>
<name>A0A1A6GHA0_NEOLE</name>
<evidence type="ECO:0000256" key="12">
    <source>
        <dbReference type="SAM" id="Phobius"/>
    </source>
</evidence>
<evidence type="ECO:0000256" key="6">
    <source>
        <dbReference type="ARBA" id="ARBA00022989"/>
    </source>
</evidence>
<gene>
    <name evidence="14" type="ORF">A6R68_06782</name>
</gene>
<sequence length="267" mass="30103">MGLCFPGCSTAQDPITGPNMVRGQEQGSLTVQCRYDSSWKYYKKYWCEGADWSTCEILVKTDTSEQLVKKNRVSIRNDQTDFTVTVTMEDLRISDAGIYWCAIERTGRDPNFEVNVNIDPVLTSTPSTTMASVLTSTPSTTMVSVLTSIASTTKNFGNYGEAQTITFTWSLLSSIYFQLLVFLELPLLLSTLSAVLWVNRPQRCSGGGEVGLVKVQSSDAWYREKHLHKHLSMSKRYTPSKYKLHNKKDLVRSTEEAEKFKDNAQLE</sequence>
<dbReference type="GO" id="GO:0005886">
    <property type="term" value="C:plasma membrane"/>
    <property type="evidence" value="ECO:0007669"/>
    <property type="project" value="UniProtKB-SubCell"/>
</dbReference>
<evidence type="ECO:0000313" key="14">
    <source>
        <dbReference type="EMBL" id="OBS64662.1"/>
    </source>
</evidence>
<dbReference type="InterPro" id="IPR050671">
    <property type="entry name" value="CD300_family_receptors"/>
</dbReference>
<dbReference type="SMART" id="SM00409">
    <property type="entry name" value="IG"/>
    <property type="match status" value="1"/>
</dbReference>
<evidence type="ECO:0000313" key="15">
    <source>
        <dbReference type="Proteomes" id="UP000092124"/>
    </source>
</evidence>
<dbReference type="SUPFAM" id="SSF48726">
    <property type="entry name" value="Immunoglobulin"/>
    <property type="match status" value="1"/>
</dbReference>
<dbReference type="GO" id="GO:0004888">
    <property type="term" value="F:transmembrane signaling receptor activity"/>
    <property type="evidence" value="ECO:0007669"/>
    <property type="project" value="TreeGrafter"/>
</dbReference>
<keyword evidence="3 12" id="KW-0812">Transmembrane</keyword>
<dbReference type="STRING" id="56216.A0A1A6GHA0"/>
<accession>A0A1A6GHA0</accession>
<evidence type="ECO:0000256" key="1">
    <source>
        <dbReference type="ARBA" id="ARBA00004251"/>
    </source>
</evidence>
<evidence type="ECO:0000259" key="13">
    <source>
        <dbReference type="PROSITE" id="PS50835"/>
    </source>
</evidence>
<dbReference type="EMBL" id="LZPO01097154">
    <property type="protein sequence ID" value="OBS64662.1"/>
    <property type="molecule type" value="Genomic_DNA"/>
</dbReference>
<feature type="non-terminal residue" evidence="14">
    <location>
        <position position="267"/>
    </location>
</feature>
<dbReference type="InterPro" id="IPR013783">
    <property type="entry name" value="Ig-like_fold"/>
</dbReference>
<organism evidence="14 15">
    <name type="scientific">Neotoma lepida</name>
    <name type="common">Desert woodrat</name>
    <dbReference type="NCBI Taxonomy" id="56216"/>
    <lineage>
        <taxon>Eukaryota</taxon>
        <taxon>Metazoa</taxon>
        <taxon>Chordata</taxon>
        <taxon>Craniata</taxon>
        <taxon>Vertebrata</taxon>
        <taxon>Euteleostomi</taxon>
        <taxon>Mammalia</taxon>
        <taxon>Eutheria</taxon>
        <taxon>Euarchontoglires</taxon>
        <taxon>Glires</taxon>
        <taxon>Rodentia</taxon>
        <taxon>Myomorpha</taxon>
        <taxon>Muroidea</taxon>
        <taxon>Cricetidae</taxon>
        <taxon>Neotominae</taxon>
        <taxon>Neotoma</taxon>
    </lineage>
</organism>
<dbReference type="Gene3D" id="2.60.40.10">
    <property type="entry name" value="Immunoglobulins"/>
    <property type="match status" value="1"/>
</dbReference>
<evidence type="ECO:0000256" key="2">
    <source>
        <dbReference type="ARBA" id="ARBA00022475"/>
    </source>
</evidence>
<keyword evidence="10" id="KW-0393">Immunoglobulin domain</keyword>
<dbReference type="PROSITE" id="PS50835">
    <property type="entry name" value="IG_LIKE"/>
    <property type="match status" value="1"/>
</dbReference>